<protein>
    <submittedName>
        <fullName evidence="2">Uncharacterized protein</fullName>
    </submittedName>
</protein>
<feature type="region of interest" description="Disordered" evidence="1">
    <location>
        <begin position="1"/>
        <end position="22"/>
    </location>
</feature>
<comment type="caution">
    <text evidence="2">The sequence shown here is derived from an EMBL/GenBank/DDBJ whole genome shotgun (WGS) entry which is preliminary data.</text>
</comment>
<keyword evidence="3" id="KW-1185">Reference proteome</keyword>
<organism evidence="2 3">
    <name type="scientific">Streptomyces fuscichromogenes</name>
    <dbReference type="NCBI Taxonomy" id="1324013"/>
    <lineage>
        <taxon>Bacteria</taxon>
        <taxon>Bacillati</taxon>
        <taxon>Actinomycetota</taxon>
        <taxon>Actinomycetes</taxon>
        <taxon>Kitasatosporales</taxon>
        <taxon>Streptomycetaceae</taxon>
        <taxon>Streptomyces</taxon>
    </lineage>
</organism>
<evidence type="ECO:0000256" key="1">
    <source>
        <dbReference type="SAM" id="MobiDB-lite"/>
    </source>
</evidence>
<name>A0A917XAC6_9ACTN</name>
<sequence length="92" mass="9580">MFSDTPTIRRVGSLRLRPEPDGGARVVDDSTFAAAQVNQAARILLEAPREPCAERDLVTPLASAAGCSPAEAAAPVARLLADLAAHGWVESS</sequence>
<dbReference type="AlphaFoldDB" id="A0A917XAC6"/>
<proteinExistence type="predicted"/>
<reference evidence="2" key="1">
    <citation type="journal article" date="2014" name="Int. J. Syst. Evol. Microbiol.">
        <title>Complete genome sequence of Corynebacterium casei LMG S-19264T (=DSM 44701T), isolated from a smear-ripened cheese.</title>
        <authorList>
            <consortium name="US DOE Joint Genome Institute (JGI-PGF)"/>
            <person name="Walter F."/>
            <person name="Albersmeier A."/>
            <person name="Kalinowski J."/>
            <person name="Ruckert C."/>
        </authorList>
    </citation>
    <scope>NUCLEOTIDE SEQUENCE</scope>
    <source>
        <strain evidence="2">CGMCC 4.7110</strain>
    </source>
</reference>
<evidence type="ECO:0000313" key="3">
    <source>
        <dbReference type="Proteomes" id="UP000653411"/>
    </source>
</evidence>
<dbReference type="EMBL" id="BMML01000004">
    <property type="protein sequence ID" value="GGN00538.1"/>
    <property type="molecule type" value="Genomic_DNA"/>
</dbReference>
<gene>
    <name evidence="2" type="ORF">GCM10011578_022280</name>
</gene>
<reference evidence="2" key="2">
    <citation type="submission" date="2020-09" db="EMBL/GenBank/DDBJ databases">
        <authorList>
            <person name="Sun Q."/>
            <person name="Zhou Y."/>
        </authorList>
    </citation>
    <scope>NUCLEOTIDE SEQUENCE</scope>
    <source>
        <strain evidence="2">CGMCC 4.7110</strain>
    </source>
</reference>
<accession>A0A917XAC6</accession>
<dbReference type="Proteomes" id="UP000653411">
    <property type="component" value="Unassembled WGS sequence"/>
</dbReference>
<evidence type="ECO:0000313" key="2">
    <source>
        <dbReference type="EMBL" id="GGN00538.1"/>
    </source>
</evidence>